<dbReference type="GO" id="GO:0016787">
    <property type="term" value="F:hydrolase activity"/>
    <property type="evidence" value="ECO:0007669"/>
    <property type="project" value="UniProtKB-KW"/>
</dbReference>
<dbReference type="InterPro" id="IPR029062">
    <property type="entry name" value="Class_I_gatase-like"/>
</dbReference>
<evidence type="ECO:0000313" key="2">
    <source>
        <dbReference type="EMBL" id="MDT0555009.1"/>
    </source>
</evidence>
<keyword evidence="1" id="KW-0732">Signal</keyword>
<dbReference type="RefSeq" id="WP_311331963.1">
    <property type="nucleotide sequence ID" value="NZ_JAVRHZ010000001.1"/>
</dbReference>
<dbReference type="Gene3D" id="3.40.50.10320">
    <property type="entry name" value="LmbE-like"/>
    <property type="match status" value="1"/>
</dbReference>
<gene>
    <name evidence="2" type="ORF">RM538_03275</name>
</gene>
<dbReference type="Pfam" id="PF02585">
    <property type="entry name" value="PIG-L"/>
    <property type="match status" value="1"/>
</dbReference>
<organism evidence="2 3">
    <name type="scientific">Patiriisocius hiemis</name>
    <dbReference type="NCBI Taxonomy" id="3075604"/>
    <lineage>
        <taxon>Bacteria</taxon>
        <taxon>Pseudomonadati</taxon>
        <taxon>Bacteroidota</taxon>
        <taxon>Flavobacteriia</taxon>
        <taxon>Flavobacteriales</taxon>
        <taxon>Flavobacteriaceae</taxon>
        <taxon>Patiriisocius</taxon>
    </lineage>
</organism>
<feature type="chain" id="PRO_5046274618" evidence="1">
    <location>
        <begin position="20"/>
        <end position="835"/>
    </location>
</feature>
<accession>A0ABU2YA00</accession>
<dbReference type="InterPro" id="IPR024078">
    <property type="entry name" value="LmbE-like_dom_sf"/>
</dbReference>
<dbReference type="EC" id="3.5.1.-" evidence="2"/>
<comment type="caution">
    <text evidence="2">The sequence shown here is derived from an EMBL/GenBank/DDBJ whole genome shotgun (WGS) entry which is preliminary data.</text>
</comment>
<evidence type="ECO:0000256" key="1">
    <source>
        <dbReference type="SAM" id="SignalP"/>
    </source>
</evidence>
<dbReference type="SUPFAM" id="SSF102588">
    <property type="entry name" value="LmbE-like"/>
    <property type="match status" value="1"/>
</dbReference>
<sequence>MRYILTLLVLFIYSPSLLAQQPQKPTTSEIYHNLQKLNFVGSAMYIAAHPDDENTRLISYLSNDVKARTAYLSLTRGDGGQNLIGPEIRELLGVIRTQELIAARKTDGGEQLFTRANDFGYSKHPDETLAIWNKKEVLSDVVRAIRKFKPDIIINRFNHRNPGTTHGHHTSSAMLSFEAFDLVGNTAEYPETVKQFGAWQPKRLFFNTSWWFYGSRENFEKADKSNILELETGTYYTSLGLSNGEIASLSRSMHKSQGFGSTGSRGSATEYLEFLKGDFSKEEATNNGSSPDLFAGINTTWSRLDGGKEIGAILEPLEENFNFKNPASMLPDLLKVYELVRQLEDDHWRTIKKAQLEQLILDCGGIFLEAVANTNSINPKGSYQVSIEAINRSNYPVVLQSIKTQDGTTLSTPVTSLLPNERSTFETNITSSNKKVSTPYWLNEKGSLGMYKAPSPLIGKPETPAPEKLLFTLQLGRSQIDITRDVVYKYNDPVDGEVYQPLEIVPEITTSIPEKVLIFADDSPKQIPVVVKAGKENISGFIQLNHPDGWTVSPAQQTFELSQKGEEKTVLFTVIPPKEQSEGFLKPLAVVGDVFYDKELFTLDYNHIPYQRVLLPSEAKIVRIPIEKKGEHIGYIEGAGDAIPESLKQIGYQVTTIVPNEITLENLQQYDAIVVGIRAYNTIPELAFKQNAFRSYTENGGTLILQYNTNRRMVTEDIAPYPLKLSRDRVTDEFSEVKLLAPKHPVLNEPNIITEADFEGWVQERGLYFPNEWDAKFTPILGMSDENSTETKGSLLVTKHGKGYYIYTGLSFFRELPAGVPGAYRLFANLLSLGN</sequence>
<protein>
    <submittedName>
        <fullName evidence="2">PIG-L family deacetylase</fullName>
        <ecNumber evidence="2">3.5.1.-</ecNumber>
    </submittedName>
</protein>
<keyword evidence="2" id="KW-0378">Hydrolase</keyword>
<feature type="signal peptide" evidence="1">
    <location>
        <begin position="1"/>
        <end position="19"/>
    </location>
</feature>
<proteinExistence type="predicted"/>
<reference evidence="2 3" key="1">
    <citation type="submission" date="2023-09" db="EMBL/GenBank/DDBJ databases">
        <authorList>
            <person name="Rey-Velasco X."/>
        </authorList>
    </citation>
    <scope>NUCLEOTIDE SEQUENCE [LARGE SCALE GENOMIC DNA]</scope>
    <source>
        <strain evidence="2 3">W242</strain>
    </source>
</reference>
<evidence type="ECO:0000313" key="3">
    <source>
        <dbReference type="Proteomes" id="UP001254488"/>
    </source>
</evidence>
<name>A0ABU2YA00_9FLAO</name>
<dbReference type="Proteomes" id="UP001254488">
    <property type="component" value="Unassembled WGS sequence"/>
</dbReference>
<dbReference type="InterPro" id="IPR003737">
    <property type="entry name" value="GlcNAc_PI_deacetylase-related"/>
</dbReference>
<keyword evidence="3" id="KW-1185">Reference proteome</keyword>
<dbReference type="EMBL" id="JAVRHZ010000001">
    <property type="protein sequence ID" value="MDT0555009.1"/>
    <property type="molecule type" value="Genomic_DNA"/>
</dbReference>
<dbReference type="SUPFAM" id="SSF52317">
    <property type="entry name" value="Class I glutamine amidotransferase-like"/>
    <property type="match status" value="1"/>
</dbReference>